<dbReference type="Proteomes" id="UP000271227">
    <property type="component" value="Unassembled WGS sequence"/>
</dbReference>
<keyword evidence="3" id="KW-0830">Ubiquinone</keyword>
<dbReference type="GO" id="GO:0032259">
    <property type="term" value="P:methylation"/>
    <property type="evidence" value="ECO:0007669"/>
    <property type="project" value="UniProtKB-KW"/>
</dbReference>
<sequence length="357" mass="38252">MTPLKKRLIRQIATTGPITLADYMAACLLDPRHGYYSTAPVFGADGDFITAPDISQMFGEMIGLWCTDRWRAMGSPDTLRMIELGPGRGTLMADMLRTARRIAGFHDAITVHFIERGAARRNEQSAAVPSATWHDSLNGVPDGPCLIVANEFFDALPIHQFEKQGDIWQERRVAADGDRLGWTLTAPGPQLALLAPGLDDAPAGSIAEVCPAGLSIVGQIADRLKRYPGCALIIDYGHSVSATGDTFQAVSGHAYADPFDAPGQADLTAHVDFAALRRAALQRGIEAPPPTEQGTFLMTLGIGERAVRLSEGQDTERQARLLADLKRLTAPDQMGTLFKVLALATDGLAPPPGFGPS</sequence>
<evidence type="ECO:0000313" key="3">
    <source>
        <dbReference type="EMBL" id="RMB12317.1"/>
    </source>
</evidence>
<gene>
    <name evidence="3" type="ORF">BXY39_0813</name>
</gene>
<keyword evidence="4" id="KW-1185">Reference proteome</keyword>
<comment type="caution">
    <text evidence="3">The sequence shown here is derived from an EMBL/GenBank/DDBJ whole genome shotgun (WGS) entry which is preliminary data.</text>
</comment>
<evidence type="ECO:0000256" key="2">
    <source>
        <dbReference type="ARBA" id="ARBA00022679"/>
    </source>
</evidence>
<dbReference type="EMBL" id="REFR01000009">
    <property type="protein sequence ID" value="RMB12317.1"/>
    <property type="molecule type" value="Genomic_DNA"/>
</dbReference>
<protein>
    <submittedName>
        <fullName evidence="3">NADH dehydrogenase [ubiquinone] 1 alpha subcomplex assembly factor 7</fullName>
    </submittedName>
</protein>
<dbReference type="AlphaFoldDB" id="A0A3M0CTE8"/>
<name>A0A3M0CTE8_9PROT</name>
<evidence type="ECO:0000313" key="4">
    <source>
        <dbReference type="Proteomes" id="UP000271227"/>
    </source>
</evidence>
<dbReference type="OrthoDB" id="9794208at2"/>
<accession>A0A3M0CTE8</accession>
<keyword evidence="2" id="KW-0808">Transferase</keyword>
<dbReference type="RefSeq" id="WP_121937731.1">
    <property type="nucleotide sequence ID" value="NZ_REFR01000009.1"/>
</dbReference>
<dbReference type="PANTHER" id="PTHR12049:SF7">
    <property type="entry name" value="PROTEIN ARGININE METHYLTRANSFERASE NDUFAF7, MITOCHONDRIAL"/>
    <property type="match status" value="1"/>
</dbReference>
<dbReference type="InterPro" id="IPR003788">
    <property type="entry name" value="NDUFAF7"/>
</dbReference>
<dbReference type="InterPro" id="IPR038375">
    <property type="entry name" value="NDUFAF7_sf"/>
</dbReference>
<reference evidence="3 4" key="1">
    <citation type="submission" date="2018-10" db="EMBL/GenBank/DDBJ databases">
        <title>Genomic Encyclopedia of Archaeal and Bacterial Type Strains, Phase II (KMG-II): from individual species to whole genera.</title>
        <authorList>
            <person name="Goeker M."/>
        </authorList>
    </citation>
    <scope>NUCLEOTIDE SEQUENCE [LARGE SCALE GENOMIC DNA]</scope>
    <source>
        <strain evidence="3 4">DSM 25217</strain>
    </source>
</reference>
<dbReference type="SUPFAM" id="SSF53335">
    <property type="entry name" value="S-adenosyl-L-methionine-dependent methyltransferases"/>
    <property type="match status" value="1"/>
</dbReference>
<proteinExistence type="predicted"/>
<dbReference type="GO" id="GO:0035243">
    <property type="term" value="F:protein-arginine omega-N symmetric methyltransferase activity"/>
    <property type="evidence" value="ECO:0007669"/>
    <property type="project" value="TreeGrafter"/>
</dbReference>
<dbReference type="InterPro" id="IPR029063">
    <property type="entry name" value="SAM-dependent_MTases_sf"/>
</dbReference>
<evidence type="ECO:0000256" key="1">
    <source>
        <dbReference type="ARBA" id="ARBA00022603"/>
    </source>
</evidence>
<dbReference type="PANTHER" id="PTHR12049">
    <property type="entry name" value="PROTEIN ARGININE METHYLTRANSFERASE NDUFAF7, MITOCHONDRIAL"/>
    <property type="match status" value="1"/>
</dbReference>
<keyword evidence="1" id="KW-0489">Methyltransferase</keyword>
<dbReference type="Gene3D" id="3.40.50.12710">
    <property type="match status" value="1"/>
</dbReference>
<organism evidence="3 4">
    <name type="scientific">Eilatimonas milleporae</name>
    <dbReference type="NCBI Taxonomy" id="911205"/>
    <lineage>
        <taxon>Bacteria</taxon>
        <taxon>Pseudomonadati</taxon>
        <taxon>Pseudomonadota</taxon>
        <taxon>Alphaproteobacteria</taxon>
        <taxon>Kordiimonadales</taxon>
        <taxon>Kordiimonadaceae</taxon>
        <taxon>Eilatimonas</taxon>
    </lineage>
</organism>
<dbReference type="Pfam" id="PF02636">
    <property type="entry name" value="Methyltransf_28"/>
    <property type="match status" value="1"/>
</dbReference>
<dbReference type="InParanoid" id="A0A3M0CTE8"/>